<protein>
    <submittedName>
        <fullName evidence="1">Uncharacterized protein</fullName>
    </submittedName>
</protein>
<proteinExistence type="predicted"/>
<evidence type="ECO:0000313" key="1">
    <source>
        <dbReference type="EMBL" id="QHU13414.1"/>
    </source>
</evidence>
<name>A0A6C0KB54_9ZZZZ</name>
<organism evidence="1">
    <name type="scientific">viral metagenome</name>
    <dbReference type="NCBI Taxonomy" id="1070528"/>
    <lineage>
        <taxon>unclassified sequences</taxon>
        <taxon>metagenomes</taxon>
        <taxon>organismal metagenomes</taxon>
    </lineage>
</organism>
<reference evidence="1" key="1">
    <citation type="journal article" date="2020" name="Nature">
        <title>Giant virus diversity and host interactions through global metagenomics.</title>
        <authorList>
            <person name="Schulz F."/>
            <person name="Roux S."/>
            <person name="Paez-Espino D."/>
            <person name="Jungbluth S."/>
            <person name="Walsh D.A."/>
            <person name="Denef V.J."/>
            <person name="McMahon K.D."/>
            <person name="Konstantinidis K.T."/>
            <person name="Eloe-Fadrosh E.A."/>
            <person name="Kyrpides N.C."/>
            <person name="Woyke T."/>
        </authorList>
    </citation>
    <scope>NUCLEOTIDE SEQUENCE</scope>
    <source>
        <strain evidence="1">GVMAG-S-1101178-73</strain>
    </source>
</reference>
<dbReference type="AlphaFoldDB" id="A0A6C0KB54"/>
<accession>A0A6C0KB54</accession>
<dbReference type="EMBL" id="MN740820">
    <property type="protein sequence ID" value="QHU13414.1"/>
    <property type="molecule type" value="Genomic_DNA"/>
</dbReference>
<sequence>MYYKIILNNKANNIAHTIYEKIKDIRSENREWLVNSTNGFIFNHIELPLYDKEYLEKIIYDYGIQKAIEKFLLNKKCYETIINLVDNDESKIYLGLAFYIVSEYFEFMSFEYMVA</sequence>